<dbReference type="InterPro" id="IPR050834">
    <property type="entry name" value="Glycosyltransf_2"/>
</dbReference>
<keyword evidence="3" id="KW-1185">Reference proteome</keyword>
<dbReference type="EC" id="2.4.-.-" evidence="2"/>
<dbReference type="SUPFAM" id="SSF53448">
    <property type="entry name" value="Nucleotide-diphospho-sugar transferases"/>
    <property type="match status" value="1"/>
</dbReference>
<organism evidence="2 3">
    <name type="scientific">Bacteroides gallinaceum</name>
    <dbReference type="NCBI Taxonomy" id="1462571"/>
    <lineage>
        <taxon>Bacteria</taxon>
        <taxon>Pseudomonadati</taxon>
        <taxon>Bacteroidota</taxon>
        <taxon>Bacteroidia</taxon>
        <taxon>Bacteroidales</taxon>
        <taxon>Bacteroidaceae</taxon>
        <taxon>Bacteroides</taxon>
    </lineage>
</organism>
<feature type="domain" description="Glycosyltransferase 2-like" evidence="1">
    <location>
        <begin position="9"/>
        <end position="142"/>
    </location>
</feature>
<evidence type="ECO:0000313" key="3">
    <source>
        <dbReference type="Proteomes" id="UP001167871"/>
    </source>
</evidence>
<evidence type="ECO:0000259" key="1">
    <source>
        <dbReference type="Pfam" id="PF00535"/>
    </source>
</evidence>
<accession>A0ABT7X364</accession>
<dbReference type="CDD" id="cd00761">
    <property type="entry name" value="Glyco_tranf_GTA_type"/>
    <property type="match status" value="1"/>
</dbReference>
<evidence type="ECO:0000313" key="2">
    <source>
        <dbReference type="EMBL" id="MDN0048522.1"/>
    </source>
</evidence>
<reference evidence="2" key="1">
    <citation type="submission" date="2023-06" db="EMBL/GenBank/DDBJ databases">
        <authorList>
            <person name="Zeman M."/>
            <person name="Kubasova T."/>
            <person name="Jahodarova E."/>
            <person name="Nykrynova M."/>
            <person name="Rychlik I."/>
        </authorList>
    </citation>
    <scope>NUCLEOTIDE SEQUENCE</scope>
    <source>
        <strain evidence="2">84_SSukc20</strain>
    </source>
</reference>
<protein>
    <submittedName>
        <fullName evidence="2">Glycosyltransferase family 2 protein</fullName>
        <ecNumber evidence="2">2.4.-.-</ecNumber>
    </submittedName>
</protein>
<dbReference type="Gene3D" id="3.90.550.10">
    <property type="entry name" value="Spore Coat Polysaccharide Biosynthesis Protein SpsA, Chain A"/>
    <property type="match status" value="1"/>
</dbReference>
<comment type="caution">
    <text evidence="2">The sequence shown here is derived from an EMBL/GenBank/DDBJ whole genome shotgun (WGS) entry which is preliminary data.</text>
</comment>
<gene>
    <name evidence="2" type="ORF">QVO10_03820</name>
</gene>
<sequence length="337" mass="39840">MSDKNPTVSIIVPNYNYGRFLDQRITSILNQTYTDYELILLDDASTDESITILEKYRKNPHVTQIEVNKQNTGSPFRQWMKGILLAKGEWVWIAEADDLCEPTFLETCMHYIGQQEKVAICNVGSVYIDEKGNTINQNVHYWSKEEAQTDAICFDGQKFVEYILYWQNEIPNASGVIFRKEYALHLKNQEWTKFRYCGDWLFWTGVAMQGKVIQIHQTLNYFRQHVSQTTQGRYNGQSYIETFKISLYIESQLPSINSTKRRLRHGKDVRIIRHHKNKQIKQCVMKEYHKLFHSSKLKDYLYFKLHKKLKFLPYTLTEEKDRIKALSLYATKIGKSK</sequence>
<dbReference type="EMBL" id="JAUEII010000005">
    <property type="protein sequence ID" value="MDN0048522.1"/>
    <property type="molecule type" value="Genomic_DNA"/>
</dbReference>
<dbReference type="Pfam" id="PF00535">
    <property type="entry name" value="Glycos_transf_2"/>
    <property type="match status" value="1"/>
</dbReference>
<dbReference type="InterPro" id="IPR001173">
    <property type="entry name" value="Glyco_trans_2-like"/>
</dbReference>
<keyword evidence="2" id="KW-0328">Glycosyltransferase</keyword>
<name>A0ABT7X364_9BACE</name>
<dbReference type="PANTHER" id="PTHR43685:SF11">
    <property type="entry name" value="GLYCOSYLTRANSFERASE TAGX-RELATED"/>
    <property type="match status" value="1"/>
</dbReference>
<dbReference type="Proteomes" id="UP001167871">
    <property type="component" value="Unassembled WGS sequence"/>
</dbReference>
<dbReference type="GO" id="GO:0016757">
    <property type="term" value="F:glycosyltransferase activity"/>
    <property type="evidence" value="ECO:0007669"/>
    <property type="project" value="UniProtKB-KW"/>
</dbReference>
<dbReference type="PANTHER" id="PTHR43685">
    <property type="entry name" value="GLYCOSYLTRANSFERASE"/>
    <property type="match status" value="1"/>
</dbReference>
<dbReference type="InterPro" id="IPR029044">
    <property type="entry name" value="Nucleotide-diphossugar_trans"/>
</dbReference>
<reference evidence="2" key="2">
    <citation type="submission" date="2024-05" db="EMBL/GenBank/DDBJ databases">
        <title>Identification and characterization of horizontal gene transfer across gut microbiota members of farm animals based on homology search.</title>
        <authorList>
            <person name="Schwarzerova J."/>
            <person name="Nykrynova M."/>
            <person name="Jureckova K."/>
            <person name="Cejkova D."/>
            <person name="Rychlik I."/>
        </authorList>
    </citation>
    <scope>NUCLEOTIDE SEQUENCE</scope>
    <source>
        <strain evidence="2">84_SSukc20</strain>
    </source>
</reference>
<proteinExistence type="predicted"/>
<keyword evidence="2" id="KW-0808">Transferase</keyword>
<dbReference type="RefSeq" id="WP_087248347.1">
    <property type="nucleotide sequence ID" value="NZ_JACJJJ010000041.1"/>
</dbReference>